<dbReference type="InterPro" id="IPR049704">
    <property type="entry name" value="Aminotrans_3_PPA_site"/>
</dbReference>
<dbReference type="GO" id="GO:0042802">
    <property type="term" value="F:identical protein binding"/>
    <property type="evidence" value="ECO:0007669"/>
    <property type="project" value="TreeGrafter"/>
</dbReference>
<name>A0A6M6E5R0_PRIMG</name>
<evidence type="ECO:0000313" key="6">
    <source>
        <dbReference type="EMBL" id="QJX80854.1"/>
    </source>
</evidence>
<keyword evidence="3 6" id="KW-0808">Transferase</keyword>
<dbReference type="Proteomes" id="UP000501076">
    <property type="component" value="Plasmid pFDU301A"/>
</dbReference>
<dbReference type="PANTHER" id="PTHR11986">
    <property type="entry name" value="AMINOTRANSFERASE CLASS III"/>
    <property type="match status" value="1"/>
</dbReference>
<dbReference type="InterPro" id="IPR015421">
    <property type="entry name" value="PyrdxlP-dep_Trfase_major"/>
</dbReference>
<accession>A0A6M6E5R0</accession>
<reference evidence="6 7" key="1">
    <citation type="submission" date="2019-10" db="EMBL/GenBank/DDBJ databases">
        <title>Complete genome sequences for adaption low water activity.</title>
        <authorList>
            <person name="Zhao L."/>
            <person name="Zhong J."/>
        </authorList>
    </citation>
    <scope>NUCLEOTIDE SEQUENCE [LARGE SCALE GENOMIC DNA]</scope>
    <source>
        <strain evidence="6 7">FDU301</strain>
        <plasmid evidence="7">pfdu301a</plasmid>
    </source>
</reference>
<dbReference type="Gene3D" id="3.90.1150.10">
    <property type="entry name" value="Aspartate Aminotransferase, domain 1"/>
    <property type="match status" value="1"/>
</dbReference>
<comment type="similarity">
    <text evidence="5">Belongs to the class-III pyridoxal-phosphate-dependent aminotransferase family.</text>
</comment>
<evidence type="ECO:0000256" key="4">
    <source>
        <dbReference type="ARBA" id="ARBA00022898"/>
    </source>
</evidence>
<dbReference type="InterPro" id="IPR015422">
    <property type="entry name" value="PyrdxlP-dep_Trfase_small"/>
</dbReference>
<dbReference type="PROSITE" id="PS00600">
    <property type="entry name" value="AA_TRANSFER_CLASS_3"/>
    <property type="match status" value="1"/>
</dbReference>
<keyword evidence="4 5" id="KW-0663">Pyridoxal phosphate</keyword>
<dbReference type="InterPro" id="IPR005814">
    <property type="entry name" value="Aminotrans_3"/>
</dbReference>
<evidence type="ECO:0000256" key="5">
    <source>
        <dbReference type="RuleBase" id="RU003560"/>
    </source>
</evidence>
<evidence type="ECO:0000256" key="2">
    <source>
        <dbReference type="ARBA" id="ARBA00022576"/>
    </source>
</evidence>
<sequence length="410" mass="45681">MSWSDKNSEYLAPAYTKLPVTITKGNGCYLYDEEENQYLDMFAGVGVNQLGYNHPALNKAVINQTKDMIHSPYHFYNPNAINYAQKISEYSIKGKVFFTTSGAEATESVLKMLYKRKKRTADTRNKLVVFKNSFHGRTLGAVSLTRQPSVYQDYPTTIFEPIEITPNSIKELQDIVQKENPIAFIMEPVLGSGGVLPITDDFMVKAREICNETNTLLIMDEIQTGMGRTGTFFSYETSGIKPDAILFGKGSGGGIPLGGVIIGDKLLETYQKGDHGTTWANPPLATSLGLAAMEVLVEQGAMNSKERALYLFNELMKIQDYCPHILTEIRYKGLMFGISTSLSTEMAREFQLSSLKNGILIDITQGNIIRLLPPLIISQSEIKEFLTAFKRTLNEFQIENKLSLLLNGGQ</sequence>
<evidence type="ECO:0000256" key="1">
    <source>
        <dbReference type="ARBA" id="ARBA00001933"/>
    </source>
</evidence>
<dbReference type="InterPro" id="IPR050103">
    <property type="entry name" value="Class-III_PLP-dep_AT"/>
</dbReference>
<organism evidence="6 7">
    <name type="scientific">Priestia megaterium</name>
    <name type="common">Bacillus megaterium</name>
    <dbReference type="NCBI Taxonomy" id="1404"/>
    <lineage>
        <taxon>Bacteria</taxon>
        <taxon>Bacillati</taxon>
        <taxon>Bacillota</taxon>
        <taxon>Bacilli</taxon>
        <taxon>Bacillales</taxon>
        <taxon>Bacillaceae</taxon>
        <taxon>Priestia</taxon>
    </lineage>
</organism>
<dbReference type="GO" id="GO:0030170">
    <property type="term" value="F:pyridoxal phosphate binding"/>
    <property type="evidence" value="ECO:0007669"/>
    <property type="project" value="InterPro"/>
</dbReference>
<dbReference type="Gene3D" id="3.40.640.10">
    <property type="entry name" value="Type I PLP-dependent aspartate aminotransferase-like (Major domain)"/>
    <property type="match status" value="1"/>
</dbReference>
<dbReference type="CDD" id="cd00610">
    <property type="entry name" value="OAT_like"/>
    <property type="match status" value="1"/>
</dbReference>
<evidence type="ECO:0000256" key="3">
    <source>
        <dbReference type="ARBA" id="ARBA00022679"/>
    </source>
</evidence>
<dbReference type="Pfam" id="PF00202">
    <property type="entry name" value="Aminotran_3"/>
    <property type="match status" value="1"/>
</dbReference>
<keyword evidence="6" id="KW-0614">Plasmid</keyword>
<dbReference type="AlphaFoldDB" id="A0A6M6E5R0"/>
<evidence type="ECO:0000313" key="7">
    <source>
        <dbReference type="Proteomes" id="UP000501076"/>
    </source>
</evidence>
<proteinExistence type="inferred from homology"/>
<dbReference type="PANTHER" id="PTHR11986:SF79">
    <property type="entry name" value="ACETYLORNITHINE AMINOTRANSFERASE, MITOCHONDRIAL"/>
    <property type="match status" value="1"/>
</dbReference>
<comment type="cofactor">
    <cofactor evidence="1">
        <name>pyridoxal 5'-phosphate</name>
        <dbReference type="ChEBI" id="CHEBI:597326"/>
    </cofactor>
</comment>
<dbReference type="RefSeq" id="WP_171778853.1">
    <property type="nucleotide sequence ID" value="NZ_CP045273.1"/>
</dbReference>
<dbReference type="EMBL" id="CP045273">
    <property type="protein sequence ID" value="QJX80854.1"/>
    <property type="molecule type" value="Genomic_DNA"/>
</dbReference>
<keyword evidence="2 6" id="KW-0032">Aminotransferase</keyword>
<geneLocation type="plasmid" evidence="7">
    <name>pfdu301a</name>
</geneLocation>
<gene>
    <name evidence="6" type="ORF">FDZ14_32715</name>
</gene>
<dbReference type="PIRSF" id="PIRSF000521">
    <property type="entry name" value="Transaminase_4ab_Lys_Orn"/>
    <property type="match status" value="1"/>
</dbReference>
<dbReference type="SUPFAM" id="SSF53383">
    <property type="entry name" value="PLP-dependent transferases"/>
    <property type="match status" value="1"/>
</dbReference>
<dbReference type="GO" id="GO:0008483">
    <property type="term" value="F:transaminase activity"/>
    <property type="evidence" value="ECO:0007669"/>
    <property type="project" value="UniProtKB-KW"/>
</dbReference>
<protein>
    <submittedName>
        <fullName evidence="6">Aminotransferase class III-fold pyridoxal phosphate-dependent enzyme</fullName>
    </submittedName>
</protein>
<dbReference type="FunFam" id="3.40.640.10:FF:000004">
    <property type="entry name" value="Acetylornithine aminotransferase"/>
    <property type="match status" value="1"/>
</dbReference>
<dbReference type="InterPro" id="IPR015424">
    <property type="entry name" value="PyrdxlP-dep_Trfase"/>
</dbReference>